<comment type="caution">
    <text evidence="2">The sequence shown here is derived from an EMBL/GenBank/DDBJ whole genome shotgun (WGS) entry which is preliminary data.</text>
</comment>
<protein>
    <submittedName>
        <fullName evidence="2">Uncharacterized protein</fullName>
    </submittedName>
</protein>
<gene>
    <name evidence="2" type="ORF">Q8A67_019457</name>
</gene>
<organism evidence="2 3">
    <name type="scientific">Cirrhinus molitorella</name>
    <name type="common">mud carp</name>
    <dbReference type="NCBI Taxonomy" id="172907"/>
    <lineage>
        <taxon>Eukaryota</taxon>
        <taxon>Metazoa</taxon>
        <taxon>Chordata</taxon>
        <taxon>Craniata</taxon>
        <taxon>Vertebrata</taxon>
        <taxon>Euteleostomi</taxon>
        <taxon>Actinopterygii</taxon>
        <taxon>Neopterygii</taxon>
        <taxon>Teleostei</taxon>
        <taxon>Ostariophysi</taxon>
        <taxon>Cypriniformes</taxon>
        <taxon>Cyprinidae</taxon>
        <taxon>Labeoninae</taxon>
        <taxon>Labeonini</taxon>
        <taxon>Cirrhinus</taxon>
    </lineage>
</organism>
<dbReference type="Proteomes" id="UP001187343">
    <property type="component" value="Unassembled WGS sequence"/>
</dbReference>
<proteinExistence type="predicted"/>
<keyword evidence="3" id="KW-1185">Reference proteome</keyword>
<feature type="region of interest" description="Disordered" evidence="1">
    <location>
        <begin position="89"/>
        <end position="111"/>
    </location>
</feature>
<evidence type="ECO:0000256" key="1">
    <source>
        <dbReference type="SAM" id="MobiDB-lite"/>
    </source>
</evidence>
<evidence type="ECO:0000313" key="2">
    <source>
        <dbReference type="EMBL" id="KAK2878666.1"/>
    </source>
</evidence>
<name>A0AA88TGE4_9TELE</name>
<reference evidence="2" key="1">
    <citation type="submission" date="2023-08" db="EMBL/GenBank/DDBJ databases">
        <title>Chromosome-level Genome Assembly of mud carp (Cirrhinus molitorella).</title>
        <authorList>
            <person name="Liu H."/>
        </authorList>
    </citation>
    <scope>NUCLEOTIDE SEQUENCE</scope>
    <source>
        <strain evidence="2">Prfri</strain>
        <tissue evidence="2">Muscle</tissue>
    </source>
</reference>
<evidence type="ECO:0000313" key="3">
    <source>
        <dbReference type="Proteomes" id="UP001187343"/>
    </source>
</evidence>
<sequence>MIGGVVLLIQGDTSNSLQNFLEGTKLSIRPMGSWEEESRRVREAGSESQAGSRFVRCGSRFTERRLGELDREEEDQIVPQITMRSVSPLAALECDPHQLPGTEQDEELRKS</sequence>
<dbReference type="EMBL" id="JAUYZG010000019">
    <property type="protein sequence ID" value="KAK2878666.1"/>
    <property type="molecule type" value="Genomic_DNA"/>
</dbReference>
<accession>A0AA88TGE4</accession>
<dbReference type="AlphaFoldDB" id="A0AA88TGE4"/>